<feature type="region of interest" description="Disordered" evidence="2">
    <location>
        <begin position="75"/>
        <end position="102"/>
    </location>
</feature>
<evidence type="ECO:0000313" key="3">
    <source>
        <dbReference type="EMBL" id="KAG0281479.1"/>
    </source>
</evidence>
<sequence>MTSINPERAASHSPTQQQQQQHAHTAQVEDDGAFESLVVSSKALLEALQTWVTANITHVDNVNLLPLPEATAATTATTTTTTSFTNPDEQPAPSPTSQNDDTAALHDFDAAWTSYYNFFEAWKDKDAQRLLKTLLDHAQQIESLWRTVQSDPTARSEWGPRIEEQRKDLRNKARQLVGPDGVARVDEVFADFVSATTPLPPSTAAVAAVSATTAHSPASTITATPPPRTSVAISVATPMDTDAETVAQELQAETVKPSSSSAPLEPTTPSTPTAATATKKRQRVLSTSNTDSAMDVDGPSATVTGARATRVVLPTTTAGVTAAAALSEDPTASTGEEPQQKKPTRARGPRQPVLPAGFEKQDKWSNLQLIHELALDPNFKIESQRVGGGGSTSLAPASDAAEDTSSGSGSSGNSLESLESKIRAMATKAYFDRIREDAEQGQLGKWIAPLLTTIREQLLDMVPPESSVARQIRDGFDLDFVQQQVDEKVYDVKGALESVLALMAKLCAPVRDPAVRKIQQDLSIITGNPFQQGSQALSGDRPAASATPTNPKDLVSVLKDILELLEEMLMDLANYRLMVARPSLEKQAIPYEQHAFKTSLENGEVTLDSTSAWLEESAANVLRASAVSTTLPGAGAGAGSKELSKTNRHYEVYVNAVLDLLYSKTPLNMASKEKFPETFVLDQARLTRYQNEIQALALISVMWNISLNVQPPLREEGQEELKQTLFRLMESADTSKETLTEAIIEAKEKELLLSARSSSSPSSSTLTSARSTATAPTSTVSLLLSPEQKAYLHNTIERAISFDSTLYNVLSQRIRKVLESYLLSSSPGAKPGVMPDQAELNKSGLGTMAKEIGAFAAQVGFLIRYNAKVYQPWYDPLLTKILPGSTRSPAKPRTAAVTPATTAMTATVATTASEPILNPVPEPASATASTAVGKVAETTDAAPSSTTATASKAATTEQVKDKNSDSSNDRT</sequence>
<name>A0AAD4HA68_9FUNG</name>
<feature type="compositionally biased region" description="Basic and acidic residues" evidence="2">
    <location>
        <begin position="958"/>
        <end position="971"/>
    </location>
</feature>
<feature type="compositionally biased region" description="Low complexity" evidence="2">
    <location>
        <begin position="257"/>
        <end position="277"/>
    </location>
</feature>
<evidence type="ECO:0008006" key="5">
    <source>
        <dbReference type="Google" id="ProtNLM"/>
    </source>
</evidence>
<dbReference type="InterPro" id="IPR008862">
    <property type="entry name" value="Tcp11"/>
</dbReference>
<dbReference type="AlphaFoldDB" id="A0AAD4HA68"/>
<dbReference type="Pfam" id="PF05794">
    <property type="entry name" value="Tcp11"/>
    <property type="match status" value="1"/>
</dbReference>
<dbReference type="PANTHER" id="PTHR12832">
    <property type="entry name" value="TESTIS-SPECIFIC PROTEIN PBS13 T-COMPLEX 11"/>
    <property type="match status" value="1"/>
</dbReference>
<feature type="compositionally biased region" description="Low complexity" evidence="2">
    <location>
        <begin position="397"/>
        <end position="416"/>
    </location>
</feature>
<feature type="region of interest" description="Disordered" evidence="2">
    <location>
        <begin position="912"/>
        <end position="971"/>
    </location>
</feature>
<comment type="caution">
    <text evidence="3">The sequence shown here is derived from an EMBL/GenBank/DDBJ whole genome shotgun (WGS) entry which is preliminary data.</text>
</comment>
<dbReference type="PANTHER" id="PTHR12832:SF11">
    <property type="entry name" value="LD23868P"/>
    <property type="match status" value="1"/>
</dbReference>
<dbReference type="EMBL" id="JAAAIL010000017">
    <property type="protein sequence ID" value="KAG0281479.1"/>
    <property type="molecule type" value="Genomic_DNA"/>
</dbReference>
<accession>A0AAD4HA68</accession>
<feature type="compositionally biased region" description="Low complexity" evidence="2">
    <location>
        <begin position="936"/>
        <end position="956"/>
    </location>
</feature>
<feature type="region of interest" description="Disordered" evidence="2">
    <location>
        <begin position="1"/>
        <end position="29"/>
    </location>
</feature>
<feature type="region of interest" description="Disordered" evidence="2">
    <location>
        <begin position="384"/>
        <end position="416"/>
    </location>
</feature>
<feature type="region of interest" description="Disordered" evidence="2">
    <location>
        <begin position="252"/>
        <end position="301"/>
    </location>
</feature>
<dbReference type="Proteomes" id="UP001194580">
    <property type="component" value="Unassembled WGS sequence"/>
</dbReference>
<proteinExistence type="inferred from homology"/>
<evidence type="ECO:0000256" key="2">
    <source>
        <dbReference type="SAM" id="MobiDB-lite"/>
    </source>
</evidence>
<feature type="compositionally biased region" description="Low complexity" evidence="2">
    <location>
        <begin position="15"/>
        <end position="26"/>
    </location>
</feature>
<protein>
    <recommendedName>
        <fullName evidence="5">Tcp11-domain-containing protein</fullName>
    </recommendedName>
</protein>
<dbReference type="GO" id="GO:0010737">
    <property type="term" value="P:protein kinase A signaling"/>
    <property type="evidence" value="ECO:0007669"/>
    <property type="project" value="TreeGrafter"/>
</dbReference>
<evidence type="ECO:0000256" key="1">
    <source>
        <dbReference type="ARBA" id="ARBA00010954"/>
    </source>
</evidence>
<organism evidence="3 4">
    <name type="scientific">Linnemannia exigua</name>
    <dbReference type="NCBI Taxonomy" id="604196"/>
    <lineage>
        <taxon>Eukaryota</taxon>
        <taxon>Fungi</taxon>
        <taxon>Fungi incertae sedis</taxon>
        <taxon>Mucoromycota</taxon>
        <taxon>Mortierellomycotina</taxon>
        <taxon>Mortierellomycetes</taxon>
        <taxon>Mortierellales</taxon>
        <taxon>Mortierellaceae</taxon>
        <taxon>Linnemannia</taxon>
    </lineage>
</organism>
<keyword evidence="4" id="KW-1185">Reference proteome</keyword>
<reference evidence="3" key="1">
    <citation type="journal article" date="2020" name="Fungal Divers.">
        <title>Resolving the Mortierellaceae phylogeny through synthesis of multi-gene phylogenetics and phylogenomics.</title>
        <authorList>
            <person name="Vandepol N."/>
            <person name="Liber J."/>
            <person name="Desiro A."/>
            <person name="Na H."/>
            <person name="Kennedy M."/>
            <person name="Barry K."/>
            <person name="Grigoriev I.V."/>
            <person name="Miller A.N."/>
            <person name="O'Donnell K."/>
            <person name="Stajich J.E."/>
            <person name="Bonito G."/>
        </authorList>
    </citation>
    <scope>NUCLEOTIDE SEQUENCE</scope>
    <source>
        <strain evidence="3">NRRL 28262</strain>
    </source>
</reference>
<gene>
    <name evidence="3" type="ORF">BGZ95_003134</name>
</gene>
<comment type="similarity">
    <text evidence="1">Belongs to the TCP11 family.</text>
</comment>
<evidence type="ECO:0000313" key="4">
    <source>
        <dbReference type="Proteomes" id="UP001194580"/>
    </source>
</evidence>
<feature type="region of interest" description="Disordered" evidence="2">
    <location>
        <begin position="325"/>
        <end position="360"/>
    </location>
</feature>